<dbReference type="PANTHER" id="PTHR22960:SF0">
    <property type="entry name" value="MOLYBDENUM COFACTOR BIOSYNTHESIS PROTEIN 1"/>
    <property type="match status" value="1"/>
</dbReference>
<evidence type="ECO:0000313" key="16">
    <source>
        <dbReference type="Proteomes" id="UP000196138"/>
    </source>
</evidence>
<dbReference type="UniPathway" id="UPA00344"/>
<feature type="binding site" evidence="12">
    <location>
        <position position="192"/>
    </location>
    <ligand>
        <name>GTP</name>
        <dbReference type="ChEBI" id="CHEBI:37565"/>
    </ligand>
</feature>
<dbReference type="CDD" id="cd01335">
    <property type="entry name" value="Radical_SAM"/>
    <property type="match status" value="1"/>
</dbReference>
<evidence type="ECO:0000256" key="9">
    <source>
        <dbReference type="ARBA" id="ARBA00023150"/>
    </source>
</evidence>
<feature type="binding site" evidence="12">
    <location>
        <begin position="325"/>
        <end position="327"/>
    </location>
    <ligand>
        <name>GTP</name>
        <dbReference type="ChEBI" id="CHEBI:37565"/>
    </ligand>
</feature>
<dbReference type="InterPro" id="IPR013785">
    <property type="entry name" value="Aldolase_TIM"/>
</dbReference>
<organism evidence="15 16">
    <name type="scientific">Comamonas serinivorans</name>
    <dbReference type="NCBI Taxonomy" id="1082851"/>
    <lineage>
        <taxon>Bacteria</taxon>
        <taxon>Pseudomonadati</taxon>
        <taxon>Pseudomonadota</taxon>
        <taxon>Betaproteobacteria</taxon>
        <taxon>Burkholderiales</taxon>
        <taxon>Comamonadaceae</taxon>
        <taxon>Comamonas</taxon>
    </lineage>
</organism>
<dbReference type="SMART" id="SM00729">
    <property type="entry name" value="Elp3"/>
    <property type="match status" value="1"/>
</dbReference>
<protein>
    <recommendedName>
        <fullName evidence="1 12">GTP 3',8-cyclase</fullName>
        <ecNumber evidence="1 12">4.1.99.22</ecNumber>
    </recommendedName>
    <alternativeName>
        <fullName evidence="12">Molybdenum cofactor biosynthesis protein A</fullName>
    </alternativeName>
</protein>
<dbReference type="GO" id="GO:1904047">
    <property type="term" value="F:S-adenosyl-L-methionine binding"/>
    <property type="evidence" value="ECO:0007669"/>
    <property type="project" value="UniProtKB-UniRule"/>
</dbReference>
<keyword evidence="7 12" id="KW-0411">Iron-sulfur</keyword>
<feature type="binding site" evidence="12">
    <location>
        <position position="131"/>
    </location>
    <ligand>
        <name>GTP</name>
        <dbReference type="ChEBI" id="CHEBI:37565"/>
    </ligand>
</feature>
<comment type="pathway">
    <text evidence="12">Cofactor biosynthesis; molybdopterin biosynthesis.</text>
</comment>
<keyword evidence="2 12" id="KW-0004">4Fe-4S</keyword>
<dbReference type="Proteomes" id="UP000196138">
    <property type="component" value="Chromosome"/>
</dbReference>
<evidence type="ECO:0000256" key="6">
    <source>
        <dbReference type="ARBA" id="ARBA00023004"/>
    </source>
</evidence>
<gene>
    <name evidence="12" type="primary">moaA</name>
    <name evidence="15" type="ORF">CCO03_10170</name>
</gene>
<comment type="catalytic activity">
    <reaction evidence="11 12">
        <text>GTP + AH2 + S-adenosyl-L-methionine = (8S)-3',8-cyclo-7,8-dihydroguanosine 5'-triphosphate + 5'-deoxyadenosine + L-methionine + A + H(+)</text>
        <dbReference type="Rhea" id="RHEA:49576"/>
        <dbReference type="ChEBI" id="CHEBI:13193"/>
        <dbReference type="ChEBI" id="CHEBI:15378"/>
        <dbReference type="ChEBI" id="CHEBI:17319"/>
        <dbReference type="ChEBI" id="CHEBI:17499"/>
        <dbReference type="ChEBI" id="CHEBI:37565"/>
        <dbReference type="ChEBI" id="CHEBI:57844"/>
        <dbReference type="ChEBI" id="CHEBI:59789"/>
        <dbReference type="ChEBI" id="CHEBI:131766"/>
        <dbReference type="EC" id="4.1.99.22"/>
    </reaction>
</comment>
<dbReference type="InterPro" id="IPR050105">
    <property type="entry name" value="MoCo_biosynth_MoaA/MoaC"/>
</dbReference>
<dbReference type="EC" id="4.1.99.22" evidence="1 12"/>
<evidence type="ECO:0000256" key="4">
    <source>
        <dbReference type="ARBA" id="ARBA00022723"/>
    </source>
</evidence>
<dbReference type="EMBL" id="CP021455">
    <property type="protein sequence ID" value="ARU06774.1"/>
    <property type="molecule type" value="Genomic_DNA"/>
</dbReference>
<reference evidence="15 16" key="1">
    <citation type="submission" date="2017-05" db="EMBL/GenBank/DDBJ databases">
        <authorList>
            <person name="Song R."/>
            <person name="Chenine A.L."/>
            <person name="Ruprecht R.M."/>
        </authorList>
    </citation>
    <scope>NUCLEOTIDE SEQUENCE [LARGE SCALE GENOMIC DNA]</scope>
    <source>
        <strain evidence="15 16">DSM 26136</strain>
    </source>
</reference>
<keyword evidence="9 12" id="KW-0501">Molybdenum cofactor biosynthesis</keyword>
<feature type="domain" description="Radical SAM core" evidence="14">
    <location>
        <begin position="34"/>
        <end position="256"/>
    </location>
</feature>
<dbReference type="OrthoDB" id="9763993at2"/>
<dbReference type="CDD" id="cd21117">
    <property type="entry name" value="Twitch_MoaA"/>
    <property type="match status" value="1"/>
</dbReference>
<dbReference type="GO" id="GO:0005525">
    <property type="term" value="F:GTP binding"/>
    <property type="evidence" value="ECO:0007669"/>
    <property type="project" value="UniProtKB-UniRule"/>
</dbReference>
<sequence>MGAAVGHPQDASPTKPGAASQHGAPGNAGQPLDRFHRPLRELRISVTDRCNFRCRYCMPREVFDHHRYLPRSAYLTVNEIERLARVFVRLGVHKLRLTGGEPLLRRDLPELVARLARLRTPQGTPVDLCLTTNGVLLPAKAQALAQAGLRRVTISLDALDDTVFRRMADTDQPVSAVLAGIAAAQHAGLAIKLNMVVQRGVNDAQVLPMARHFRGQGLALRFIEYMDVGSTNGWRLDQVVPSAELLDRLRAEFALRPVGDEGPVFEAADAMRLASPDAPRDAVATPRDTAERWLHVDAQGHHQPQLGELGFISAVTQAFCAGCTRLRLSTDGQLFTCLFAATGTDLGGLLRGGANDGQLAERIRQTWQRRDDRYSALRQPGLAAADGPARVEMSYIGG</sequence>
<feature type="binding site" evidence="12">
    <location>
        <position position="54"/>
    </location>
    <ligand>
        <name>[4Fe-4S] cluster</name>
        <dbReference type="ChEBI" id="CHEBI:49883"/>
        <label>1</label>
        <note>4Fe-4S-S-AdoMet</note>
    </ligand>
</feature>
<evidence type="ECO:0000256" key="5">
    <source>
        <dbReference type="ARBA" id="ARBA00022741"/>
    </source>
</evidence>
<keyword evidence="16" id="KW-1185">Reference proteome</keyword>
<dbReference type="GO" id="GO:0046872">
    <property type="term" value="F:metal ion binding"/>
    <property type="evidence" value="ECO:0007669"/>
    <property type="project" value="UniProtKB-KW"/>
</dbReference>
<feature type="binding site" evidence="12">
    <location>
        <position position="155"/>
    </location>
    <ligand>
        <name>S-adenosyl-L-methionine</name>
        <dbReference type="ChEBI" id="CHEBI:59789"/>
    </ligand>
</feature>
<comment type="similarity">
    <text evidence="12">Belongs to the radical SAM superfamily. MoaA family.</text>
</comment>
<evidence type="ECO:0000256" key="1">
    <source>
        <dbReference type="ARBA" id="ARBA00012167"/>
    </source>
</evidence>
<dbReference type="PROSITE" id="PS01305">
    <property type="entry name" value="MOAA_NIFB_PQQE"/>
    <property type="match status" value="1"/>
</dbReference>
<dbReference type="InterPro" id="IPR058240">
    <property type="entry name" value="rSAM_sf"/>
</dbReference>
<dbReference type="GO" id="GO:0061799">
    <property type="term" value="F:cyclic pyranopterin monophosphate synthase activity"/>
    <property type="evidence" value="ECO:0007669"/>
    <property type="project" value="TreeGrafter"/>
</dbReference>
<dbReference type="SUPFAM" id="SSF102114">
    <property type="entry name" value="Radical SAM enzymes"/>
    <property type="match status" value="1"/>
</dbReference>
<dbReference type="GO" id="GO:0061798">
    <property type="term" value="F:GTP 3',8'-cyclase activity"/>
    <property type="evidence" value="ECO:0007669"/>
    <property type="project" value="UniProtKB-UniRule"/>
</dbReference>
<comment type="cofactor">
    <cofactor evidence="12">
        <name>[4Fe-4S] cluster</name>
        <dbReference type="ChEBI" id="CHEBI:49883"/>
    </cofactor>
    <text evidence="12">Binds 2 [4Fe-4S] clusters. Binds 1 [4Fe-4S] cluster coordinated with 3 cysteines and an exchangeable S-adenosyl-L-methionine and 1 [4Fe-4S] cluster coordinated with 3 cysteines and the GTP-derived substrate.</text>
</comment>
<dbReference type="InterPro" id="IPR010505">
    <property type="entry name" value="MoaA_twitch"/>
</dbReference>
<dbReference type="SFLD" id="SFLDG01067">
    <property type="entry name" value="SPASM/twitch_domain_containing"/>
    <property type="match status" value="1"/>
</dbReference>
<feature type="binding site" evidence="12">
    <location>
        <position position="100"/>
    </location>
    <ligand>
        <name>S-adenosyl-L-methionine</name>
        <dbReference type="ChEBI" id="CHEBI:59789"/>
    </ligand>
</feature>
<dbReference type="Pfam" id="PF06463">
    <property type="entry name" value="Mob_synth_C"/>
    <property type="match status" value="1"/>
</dbReference>
<evidence type="ECO:0000256" key="12">
    <source>
        <dbReference type="HAMAP-Rule" id="MF_01225"/>
    </source>
</evidence>
<evidence type="ECO:0000256" key="11">
    <source>
        <dbReference type="ARBA" id="ARBA00048697"/>
    </source>
</evidence>
<keyword evidence="5 12" id="KW-0547">Nucleotide-binding</keyword>
<keyword evidence="4 12" id="KW-0479">Metal-binding</keyword>
<evidence type="ECO:0000259" key="14">
    <source>
        <dbReference type="PROSITE" id="PS51918"/>
    </source>
</evidence>
<keyword evidence="10 12" id="KW-0456">Lyase</keyword>
<feature type="binding site" evidence="12">
    <location>
        <position position="57"/>
    </location>
    <ligand>
        <name>[4Fe-4S] cluster</name>
        <dbReference type="ChEBI" id="CHEBI:49883"/>
        <label>1</label>
        <note>4Fe-4S-S-AdoMet</note>
    </ligand>
</feature>
<dbReference type="InterPro" id="IPR006638">
    <property type="entry name" value="Elp3/MiaA/NifB-like_rSAM"/>
</dbReference>
<dbReference type="Pfam" id="PF04055">
    <property type="entry name" value="Radical_SAM"/>
    <property type="match status" value="1"/>
</dbReference>
<feature type="binding site" evidence="12">
    <location>
        <position position="226"/>
    </location>
    <ligand>
        <name>S-adenosyl-L-methionine</name>
        <dbReference type="ChEBI" id="CHEBI:59789"/>
    </ligand>
</feature>
<evidence type="ECO:0000256" key="2">
    <source>
        <dbReference type="ARBA" id="ARBA00022485"/>
    </source>
</evidence>
<feature type="region of interest" description="Disordered" evidence="13">
    <location>
        <begin position="1"/>
        <end position="33"/>
    </location>
</feature>
<feature type="binding site" evidence="12">
    <location>
        <position position="50"/>
    </location>
    <ligand>
        <name>[4Fe-4S] cluster</name>
        <dbReference type="ChEBI" id="CHEBI:49883"/>
        <label>1</label>
        <note>4Fe-4S-S-AdoMet</note>
    </ligand>
</feature>
<dbReference type="SFLD" id="SFLDG01383">
    <property type="entry name" value="cyclic_pyranopterin_phosphate"/>
    <property type="match status" value="1"/>
</dbReference>
<dbReference type="InterPro" id="IPR040064">
    <property type="entry name" value="MoaA-like"/>
</dbReference>
<feature type="binding site" evidence="12">
    <location>
        <position position="320"/>
    </location>
    <ligand>
        <name>[4Fe-4S] cluster</name>
        <dbReference type="ChEBI" id="CHEBI:49883"/>
        <label>2</label>
        <note>4Fe-4S-substrate</note>
    </ligand>
</feature>
<feature type="binding site" evidence="12">
    <location>
        <position position="323"/>
    </location>
    <ligand>
        <name>[4Fe-4S] cluster</name>
        <dbReference type="ChEBI" id="CHEBI:49883"/>
        <label>2</label>
        <note>4Fe-4S-substrate</note>
    </ligand>
</feature>
<keyword evidence="6 12" id="KW-0408">Iron</keyword>
<dbReference type="PANTHER" id="PTHR22960">
    <property type="entry name" value="MOLYBDOPTERIN COFACTOR SYNTHESIS PROTEIN A"/>
    <property type="match status" value="1"/>
</dbReference>
<accession>A0A1Y0ESX8</accession>
<comment type="function">
    <text evidence="12">Catalyzes the cyclization of GTP to (8S)-3',8-cyclo-7,8-dihydroguanosine 5'-triphosphate.</text>
</comment>
<dbReference type="HAMAP" id="MF_01225_B">
    <property type="entry name" value="MoaA_B"/>
    <property type="match status" value="1"/>
</dbReference>
<feature type="binding site" evidence="12">
    <location>
        <position position="43"/>
    </location>
    <ligand>
        <name>GTP</name>
        <dbReference type="ChEBI" id="CHEBI:37565"/>
    </ligand>
</feature>
<comment type="subunit">
    <text evidence="12">Monomer and homodimer.</text>
</comment>
<evidence type="ECO:0000256" key="3">
    <source>
        <dbReference type="ARBA" id="ARBA00022691"/>
    </source>
</evidence>
<keyword evidence="8 12" id="KW-0342">GTP-binding</keyword>
<dbReference type="AlphaFoldDB" id="A0A1Y0ESX8"/>
<dbReference type="InterPro" id="IPR007197">
    <property type="entry name" value="rSAM"/>
</dbReference>
<proteinExistence type="inferred from homology"/>
<feature type="binding site" evidence="12">
    <location>
        <position position="337"/>
    </location>
    <ligand>
        <name>[4Fe-4S] cluster</name>
        <dbReference type="ChEBI" id="CHEBI:49883"/>
        <label>2</label>
        <note>4Fe-4S-substrate</note>
    </ligand>
</feature>
<feature type="binding site" evidence="12">
    <location>
        <position position="96"/>
    </location>
    <ligand>
        <name>GTP</name>
        <dbReference type="ChEBI" id="CHEBI:37565"/>
    </ligand>
</feature>
<dbReference type="GO" id="GO:0051539">
    <property type="term" value="F:4 iron, 4 sulfur cluster binding"/>
    <property type="evidence" value="ECO:0007669"/>
    <property type="project" value="UniProtKB-UniRule"/>
</dbReference>
<name>A0A1Y0ESX8_9BURK</name>
<keyword evidence="3 12" id="KW-0949">S-adenosyl-L-methionine</keyword>
<evidence type="ECO:0000256" key="8">
    <source>
        <dbReference type="ARBA" id="ARBA00023134"/>
    </source>
</evidence>
<evidence type="ECO:0000256" key="7">
    <source>
        <dbReference type="ARBA" id="ARBA00023014"/>
    </source>
</evidence>
<evidence type="ECO:0000256" key="10">
    <source>
        <dbReference type="ARBA" id="ARBA00023239"/>
    </source>
</evidence>
<dbReference type="InterPro" id="IPR013483">
    <property type="entry name" value="MoaA"/>
</dbReference>
<evidence type="ECO:0000256" key="13">
    <source>
        <dbReference type="SAM" id="MobiDB-lite"/>
    </source>
</evidence>
<dbReference type="KEGG" id="cser:CCO03_10170"/>
<dbReference type="InterPro" id="IPR000385">
    <property type="entry name" value="MoaA_NifB_PqqE_Fe-S-bd_CS"/>
</dbReference>
<dbReference type="GO" id="GO:0006777">
    <property type="term" value="P:Mo-molybdopterin cofactor biosynthetic process"/>
    <property type="evidence" value="ECO:0007669"/>
    <property type="project" value="UniProtKB-UniRule"/>
</dbReference>
<dbReference type="SFLD" id="SFLDS00029">
    <property type="entry name" value="Radical_SAM"/>
    <property type="match status" value="1"/>
</dbReference>
<dbReference type="SFLD" id="SFLDG01386">
    <property type="entry name" value="main_SPASM_domain-containing"/>
    <property type="match status" value="1"/>
</dbReference>
<evidence type="ECO:0000313" key="15">
    <source>
        <dbReference type="EMBL" id="ARU06774.1"/>
    </source>
</evidence>
<feature type="binding site" evidence="12">
    <location>
        <position position="56"/>
    </location>
    <ligand>
        <name>S-adenosyl-L-methionine</name>
        <dbReference type="ChEBI" id="CHEBI:59789"/>
    </ligand>
</feature>
<dbReference type="PROSITE" id="PS51918">
    <property type="entry name" value="RADICAL_SAM"/>
    <property type="match status" value="1"/>
</dbReference>
<dbReference type="Gene3D" id="3.20.20.70">
    <property type="entry name" value="Aldolase class I"/>
    <property type="match status" value="1"/>
</dbReference>